<evidence type="ECO:0000313" key="4">
    <source>
        <dbReference type="EMBL" id="GLB37759.1"/>
    </source>
</evidence>
<evidence type="ECO:0000259" key="3">
    <source>
        <dbReference type="PROSITE" id="PS50157"/>
    </source>
</evidence>
<proteinExistence type="predicted"/>
<accession>A0A9P3PLQ0</accession>
<dbReference type="EMBL" id="BRPK01000004">
    <property type="protein sequence ID" value="GLB37759.1"/>
    <property type="molecule type" value="Genomic_DNA"/>
</dbReference>
<feature type="domain" description="C2H2-type" evidence="3">
    <location>
        <begin position="226"/>
        <end position="254"/>
    </location>
</feature>
<dbReference type="GO" id="GO:0008270">
    <property type="term" value="F:zinc ion binding"/>
    <property type="evidence" value="ECO:0007669"/>
    <property type="project" value="UniProtKB-KW"/>
</dbReference>
<feature type="compositionally biased region" description="Low complexity" evidence="2">
    <location>
        <begin position="1"/>
        <end position="22"/>
    </location>
</feature>
<sequence>MSYPSGFSFEEFQESQQFTSSSCGRGMETAAGDEQRGPSRYPHGGLNPMLSGPMVDAVLSHSTPQYVGYPPINEYHEDGMSRQLWNEQRPYSSATRSATHMLTSFYLNELPLLPALSTSATTPLYPSAYPCYPEPGSHHPYTSSIVNYAPHGTRRDARPASANQIRAEPDSPLVYESPTLLSRPGDPIRCPYAWCPSTFTRPRDLERHLATALMHNSTKTGSDASKRCRKCGKEFSRADARKRHELKNSCGKRKHNTR</sequence>
<gene>
    <name evidence="4" type="ORF">LshimejAT787_0408100</name>
</gene>
<keyword evidence="1" id="KW-0862">Zinc</keyword>
<evidence type="ECO:0000313" key="5">
    <source>
        <dbReference type="Proteomes" id="UP001063166"/>
    </source>
</evidence>
<evidence type="ECO:0000256" key="2">
    <source>
        <dbReference type="SAM" id="MobiDB-lite"/>
    </source>
</evidence>
<protein>
    <recommendedName>
        <fullName evidence="3">C2H2-type domain-containing protein</fullName>
    </recommendedName>
</protein>
<feature type="domain" description="C2H2-type" evidence="3">
    <location>
        <begin position="188"/>
        <end position="220"/>
    </location>
</feature>
<organism evidence="4 5">
    <name type="scientific">Lyophyllum shimeji</name>
    <name type="common">Hon-shimeji</name>
    <name type="synonym">Tricholoma shimeji</name>
    <dbReference type="NCBI Taxonomy" id="47721"/>
    <lineage>
        <taxon>Eukaryota</taxon>
        <taxon>Fungi</taxon>
        <taxon>Dikarya</taxon>
        <taxon>Basidiomycota</taxon>
        <taxon>Agaricomycotina</taxon>
        <taxon>Agaricomycetes</taxon>
        <taxon>Agaricomycetidae</taxon>
        <taxon>Agaricales</taxon>
        <taxon>Tricholomatineae</taxon>
        <taxon>Lyophyllaceae</taxon>
        <taxon>Lyophyllum</taxon>
    </lineage>
</organism>
<dbReference type="InterPro" id="IPR013087">
    <property type="entry name" value="Znf_C2H2_type"/>
</dbReference>
<dbReference type="PROSITE" id="PS50157">
    <property type="entry name" value="ZINC_FINGER_C2H2_2"/>
    <property type="match status" value="2"/>
</dbReference>
<dbReference type="AlphaFoldDB" id="A0A9P3PLQ0"/>
<dbReference type="OrthoDB" id="654211at2759"/>
<dbReference type="Proteomes" id="UP001063166">
    <property type="component" value="Unassembled WGS sequence"/>
</dbReference>
<keyword evidence="5" id="KW-1185">Reference proteome</keyword>
<name>A0A9P3PLQ0_LYOSH</name>
<comment type="caution">
    <text evidence="4">The sequence shown here is derived from an EMBL/GenBank/DDBJ whole genome shotgun (WGS) entry which is preliminary data.</text>
</comment>
<reference evidence="4" key="1">
    <citation type="submission" date="2022-07" db="EMBL/GenBank/DDBJ databases">
        <title>The genome of Lyophyllum shimeji provides insight into the initial evolution of ectomycorrhizal fungal genome.</title>
        <authorList>
            <person name="Kobayashi Y."/>
            <person name="Shibata T."/>
            <person name="Hirakawa H."/>
            <person name="Shigenobu S."/>
            <person name="Nishiyama T."/>
            <person name="Yamada A."/>
            <person name="Hasebe M."/>
            <person name="Kawaguchi M."/>
        </authorList>
    </citation>
    <scope>NUCLEOTIDE SEQUENCE</scope>
    <source>
        <strain evidence="4">AT787</strain>
    </source>
</reference>
<keyword evidence="1" id="KW-0863">Zinc-finger</keyword>
<keyword evidence="1" id="KW-0479">Metal-binding</keyword>
<evidence type="ECO:0000256" key="1">
    <source>
        <dbReference type="PROSITE-ProRule" id="PRU00042"/>
    </source>
</evidence>
<dbReference type="Gene3D" id="3.30.160.60">
    <property type="entry name" value="Classic Zinc Finger"/>
    <property type="match status" value="1"/>
</dbReference>
<feature type="region of interest" description="Disordered" evidence="2">
    <location>
        <begin position="1"/>
        <end position="45"/>
    </location>
</feature>